<dbReference type="EMBL" id="GBRH01269582">
    <property type="protein sequence ID" value="JAD28313.1"/>
    <property type="molecule type" value="Transcribed_RNA"/>
</dbReference>
<protein>
    <submittedName>
        <fullName evidence="1">Uncharacterized protein</fullName>
    </submittedName>
</protein>
<dbReference type="AlphaFoldDB" id="A0A0A8YRK7"/>
<sequence>MLIHRRCCHQVQEIKCSTGGVGLVDTEKLNRWAQTLPAVIQAHLQSRASFYSSFHLFCFSQRTQALSLCLSVCHHNSQDHMTSSDRSIYVYPVASSIDITTILCKRT</sequence>
<organism evidence="1">
    <name type="scientific">Arundo donax</name>
    <name type="common">Giant reed</name>
    <name type="synonym">Donax arundinaceus</name>
    <dbReference type="NCBI Taxonomy" id="35708"/>
    <lineage>
        <taxon>Eukaryota</taxon>
        <taxon>Viridiplantae</taxon>
        <taxon>Streptophyta</taxon>
        <taxon>Embryophyta</taxon>
        <taxon>Tracheophyta</taxon>
        <taxon>Spermatophyta</taxon>
        <taxon>Magnoliopsida</taxon>
        <taxon>Liliopsida</taxon>
        <taxon>Poales</taxon>
        <taxon>Poaceae</taxon>
        <taxon>PACMAD clade</taxon>
        <taxon>Arundinoideae</taxon>
        <taxon>Arundineae</taxon>
        <taxon>Arundo</taxon>
    </lineage>
</organism>
<reference evidence="1" key="2">
    <citation type="journal article" date="2015" name="Data Brief">
        <title>Shoot transcriptome of the giant reed, Arundo donax.</title>
        <authorList>
            <person name="Barrero R.A."/>
            <person name="Guerrero F.D."/>
            <person name="Moolhuijzen P."/>
            <person name="Goolsby J.A."/>
            <person name="Tidwell J."/>
            <person name="Bellgard S.E."/>
            <person name="Bellgard M.I."/>
        </authorList>
    </citation>
    <scope>NUCLEOTIDE SEQUENCE</scope>
    <source>
        <tissue evidence="1">Shoot tissue taken approximately 20 cm above the soil surface</tissue>
    </source>
</reference>
<accession>A0A0A8YRK7</accession>
<evidence type="ECO:0000313" key="1">
    <source>
        <dbReference type="EMBL" id="JAD28313.1"/>
    </source>
</evidence>
<name>A0A0A8YRK7_ARUDO</name>
<reference evidence="1" key="1">
    <citation type="submission" date="2014-09" db="EMBL/GenBank/DDBJ databases">
        <authorList>
            <person name="Magalhaes I.L.F."/>
            <person name="Oliveira U."/>
            <person name="Santos F.R."/>
            <person name="Vidigal T.H.D.A."/>
            <person name="Brescovit A.D."/>
            <person name="Santos A.J."/>
        </authorList>
    </citation>
    <scope>NUCLEOTIDE SEQUENCE</scope>
    <source>
        <tissue evidence="1">Shoot tissue taken approximately 20 cm above the soil surface</tissue>
    </source>
</reference>
<proteinExistence type="predicted"/>